<dbReference type="Pfam" id="PF05380">
    <property type="entry name" value="Peptidase_A17"/>
    <property type="match status" value="1"/>
</dbReference>
<reference evidence="1" key="1">
    <citation type="submission" date="2020-08" db="EMBL/GenBank/DDBJ databases">
        <title>Multicomponent nature underlies the extraordinary mechanical properties of spider dragline silk.</title>
        <authorList>
            <person name="Kono N."/>
            <person name="Nakamura H."/>
            <person name="Mori M."/>
            <person name="Yoshida Y."/>
            <person name="Ohtoshi R."/>
            <person name="Malay A.D."/>
            <person name="Moran D.A.P."/>
            <person name="Tomita M."/>
            <person name="Numata K."/>
            <person name="Arakawa K."/>
        </authorList>
    </citation>
    <scope>NUCLEOTIDE SEQUENCE</scope>
</reference>
<evidence type="ECO:0008006" key="3">
    <source>
        <dbReference type="Google" id="ProtNLM"/>
    </source>
</evidence>
<proteinExistence type="predicted"/>
<dbReference type="Proteomes" id="UP000887013">
    <property type="component" value="Unassembled WGS sequence"/>
</dbReference>
<gene>
    <name evidence="1" type="primary">AVEN_226760_1</name>
    <name evidence="1" type="ORF">NPIL_141961</name>
</gene>
<evidence type="ECO:0000313" key="1">
    <source>
        <dbReference type="EMBL" id="GFS42180.1"/>
    </source>
</evidence>
<dbReference type="PANTHER" id="PTHR47331:SF1">
    <property type="entry name" value="GAG-LIKE PROTEIN"/>
    <property type="match status" value="1"/>
</dbReference>
<sequence length="209" mass="23987">MNPKVKSNLSFHVFCDASQLTYAFCIYLRNENEDGVSCQLVQSRSRVAPLKPVTVSRLELLACTIAVRLMKTIKQDLNMEEVITVYWTNSTNALHWIKRDIVLIESIAKIVKWPLWKVVKLIEGRDGVVLLTKIRTKHGDLLRPIQRLYPLEVSSTIHEDLRQQIEGHTICDKRDENNISSESSSLVPDYGEGLRPYLFLSESTDMDEL</sequence>
<accession>A0A8X6IER8</accession>
<dbReference type="EMBL" id="BMAW01089913">
    <property type="protein sequence ID" value="GFS42180.1"/>
    <property type="molecule type" value="Genomic_DNA"/>
</dbReference>
<organism evidence="1 2">
    <name type="scientific">Nephila pilipes</name>
    <name type="common">Giant wood spider</name>
    <name type="synonym">Nephila maculata</name>
    <dbReference type="NCBI Taxonomy" id="299642"/>
    <lineage>
        <taxon>Eukaryota</taxon>
        <taxon>Metazoa</taxon>
        <taxon>Ecdysozoa</taxon>
        <taxon>Arthropoda</taxon>
        <taxon>Chelicerata</taxon>
        <taxon>Arachnida</taxon>
        <taxon>Araneae</taxon>
        <taxon>Araneomorphae</taxon>
        <taxon>Entelegynae</taxon>
        <taxon>Araneoidea</taxon>
        <taxon>Nephilidae</taxon>
        <taxon>Nephila</taxon>
    </lineage>
</organism>
<keyword evidence="2" id="KW-1185">Reference proteome</keyword>
<dbReference type="PANTHER" id="PTHR47331">
    <property type="entry name" value="PHD-TYPE DOMAIN-CONTAINING PROTEIN"/>
    <property type="match status" value="1"/>
</dbReference>
<dbReference type="AlphaFoldDB" id="A0A8X6IER8"/>
<name>A0A8X6IER8_NEPPI</name>
<dbReference type="InterPro" id="IPR008042">
    <property type="entry name" value="Retrotrans_Pao"/>
</dbReference>
<comment type="caution">
    <text evidence="1">The sequence shown here is derived from an EMBL/GenBank/DDBJ whole genome shotgun (WGS) entry which is preliminary data.</text>
</comment>
<evidence type="ECO:0000313" key="2">
    <source>
        <dbReference type="Proteomes" id="UP000887013"/>
    </source>
</evidence>
<protein>
    <recommendedName>
        <fullName evidence="3">DUF5641 domain-containing protein</fullName>
    </recommendedName>
</protein>
<dbReference type="OrthoDB" id="6571122at2759"/>